<organism evidence="9 10">
    <name type="scientific">Leucobacter chromiiresistens</name>
    <dbReference type="NCBI Taxonomy" id="1079994"/>
    <lineage>
        <taxon>Bacteria</taxon>
        <taxon>Bacillati</taxon>
        <taxon>Actinomycetota</taxon>
        <taxon>Actinomycetes</taxon>
        <taxon>Micrococcales</taxon>
        <taxon>Microbacteriaceae</taxon>
        <taxon>Leucobacter</taxon>
    </lineage>
</organism>
<feature type="binding site" evidence="6">
    <location>
        <position position="101"/>
    </location>
    <ligand>
        <name>FMN</name>
        <dbReference type="ChEBI" id="CHEBI:58210"/>
    </ligand>
</feature>
<dbReference type="PANTHER" id="PTHR30011:SF16">
    <property type="entry name" value="C2H2 FINGER DOMAIN TRANSCRIPTION FACTOR (EUROFUNG)-RELATED"/>
    <property type="match status" value="1"/>
</dbReference>
<dbReference type="PIRSF" id="PIRSF000337">
    <property type="entry name" value="NTA_MOA"/>
    <property type="match status" value="1"/>
</dbReference>
<evidence type="ECO:0000256" key="6">
    <source>
        <dbReference type="PIRSR" id="PIRSR000337-1"/>
    </source>
</evidence>
<gene>
    <name evidence="9" type="ORF">SAMN04488565_2243</name>
</gene>
<evidence type="ECO:0000256" key="1">
    <source>
        <dbReference type="ARBA" id="ARBA00022630"/>
    </source>
</evidence>
<dbReference type="RefSeq" id="WP_010157029.1">
    <property type="nucleotide sequence ID" value="NZ_FNKB01000001.1"/>
</dbReference>
<dbReference type="InterPro" id="IPR011251">
    <property type="entry name" value="Luciferase-like_dom"/>
</dbReference>
<dbReference type="InterPro" id="IPR051260">
    <property type="entry name" value="Diverse_substr_monoxygenases"/>
</dbReference>
<feature type="binding site" evidence="6">
    <location>
        <position position="225"/>
    </location>
    <ligand>
        <name>FMN</name>
        <dbReference type="ChEBI" id="CHEBI:58210"/>
    </ligand>
</feature>
<evidence type="ECO:0000256" key="2">
    <source>
        <dbReference type="ARBA" id="ARBA00022643"/>
    </source>
</evidence>
<dbReference type="NCBIfam" id="TIGR03860">
    <property type="entry name" value="FMN_nitrolo"/>
    <property type="match status" value="1"/>
</dbReference>
<dbReference type="GO" id="GO:0004497">
    <property type="term" value="F:monooxygenase activity"/>
    <property type="evidence" value="ECO:0007669"/>
    <property type="project" value="UniProtKB-KW"/>
</dbReference>
<dbReference type="Pfam" id="PF00296">
    <property type="entry name" value="Bac_luciferase"/>
    <property type="match status" value="1"/>
</dbReference>
<dbReference type="eggNOG" id="COG2141">
    <property type="taxonomic scope" value="Bacteria"/>
</dbReference>
<keyword evidence="3" id="KW-0560">Oxidoreductase</keyword>
<keyword evidence="1 6" id="KW-0285">Flavoprotein</keyword>
<comment type="similarity">
    <text evidence="5">Belongs to the NtaA/SnaA/DszA monooxygenase family.</text>
</comment>
<evidence type="ECO:0000259" key="8">
    <source>
        <dbReference type="Pfam" id="PF00296"/>
    </source>
</evidence>
<feature type="binding site" evidence="6">
    <location>
        <position position="154"/>
    </location>
    <ligand>
        <name>FMN</name>
        <dbReference type="ChEBI" id="CHEBI:58210"/>
    </ligand>
</feature>
<evidence type="ECO:0000313" key="10">
    <source>
        <dbReference type="Proteomes" id="UP000182690"/>
    </source>
</evidence>
<protein>
    <submittedName>
        <fullName evidence="9">FMN-dependent oxidoreductase, nitrilotriacetate monooxygenase family</fullName>
    </submittedName>
</protein>
<evidence type="ECO:0000256" key="3">
    <source>
        <dbReference type="ARBA" id="ARBA00023002"/>
    </source>
</evidence>
<dbReference type="Gene3D" id="3.20.20.30">
    <property type="entry name" value="Luciferase-like domain"/>
    <property type="match status" value="1"/>
</dbReference>
<reference evidence="9 10" key="1">
    <citation type="submission" date="2016-10" db="EMBL/GenBank/DDBJ databases">
        <authorList>
            <person name="de Groot N.N."/>
        </authorList>
    </citation>
    <scope>NUCLEOTIDE SEQUENCE [LARGE SCALE GENOMIC DNA]</scope>
    <source>
        <strain evidence="9 10">DSM 22788</strain>
    </source>
</reference>
<dbReference type="PANTHER" id="PTHR30011">
    <property type="entry name" value="ALKANESULFONATE MONOOXYGENASE-RELATED"/>
    <property type="match status" value="1"/>
</dbReference>
<evidence type="ECO:0000256" key="4">
    <source>
        <dbReference type="ARBA" id="ARBA00023033"/>
    </source>
</evidence>
<dbReference type="Proteomes" id="UP000182690">
    <property type="component" value="Unassembled WGS sequence"/>
</dbReference>
<feature type="binding site" evidence="6">
    <location>
        <position position="60"/>
    </location>
    <ligand>
        <name>FMN</name>
        <dbReference type="ChEBI" id="CHEBI:58210"/>
    </ligand>
</feature>
<keyword evidence="4 9" id="KW-0503">Monooxygenase</keyword>
<dbReference type="SUPFAM" id="SSF51679">
    <property type="entry name" value="Bacterial luciferase-like"/>
    <property type="match status" value="1"/>
</dbReference>
<dbReference type="OrthoDB" id="3265338at2"/>
<keyword evidence="2 6" id="KW-0288">FMN</keyword>
<evidence type="ECO:0000256" key="5">
    <source>
        <dbReference type="ARBA" id="ARBA00033748"/>
    </source>
</evidence>
<feature type="region of interest" description="Disordered" evidence="7">
    <location>
        <begin position="475"/>
        <end position="495"/>
    </location>
</feature>
<dbReference type="InterPro" id="IPR036661">
    <property type="entry name" value="Luciferase-like_sf"/>
</dbReference>
<name>A0A1H1A0U9_9MICO</name>
<evidence type="ECO:0000313" key="9">
    <source>
        <dbReference type="EMBL" id="SDQ33354.1"/>
    </source>
</evidence>
<feature type="domain" description="Luciferase-like" evidence="8">
    <location>
        <begin position="25"/>
        <end position="423"/>
    </location>
</feature>
<dbReference type="GO" id="GO:0016705">
    <property type="term" value="F:oxidoreductase activity, acting on paired donors, with incorporation or reduction of molecular oxygen"/>
    <property type="evidence" value="ECO:0007669"/>
    <property type="project" value="InterPro"/>
</dbReference>
<evidence type="ECO:0000256" key="7">
    <source>
        <dbReference type="SAM" id="MobiDB-lite"/>
    </source>
</evidence>
<dbReference type="CDD" id="cd01095">
    <property type="entry name" value="Nitrilotriacetate_monoxgenase"/>
    <property type="match status" value="1"/>
</dbReference>
<dbReference type="STRING" id="1079994.SAMN04488565_2243"/>
<sequence>MSDTATRHIHLGYMYWVNGTHWGGWRQPEAPKDGAFDYEYALRAAKTVERAKFDFFFLGDTLPGDLVQEQWITTHNTGRLEPFTLGSQLALGTTKIGIVVTAHPTYYDPYILARMSASLDHLSGGRFAWNVVLGANDVAARNFSLPDLGGETRYERADEFIEIVKRLWDSVEEGAYIQDKEAGTFIDNSKFHRLGWKGKHFSVDGTLPLLRPPQGHPPLLYAGASELSRQLTSKWCDVNFTGPKSINDSAAFNADVRARAAALGRDPDEVLFLPGITPIVADSREAAIGIYDRLNASLPLDEDPVTGGHDLDYWRNLAANPRSGGPLKYGSRNLGIVSARIGADLTPLGLDGEVGAAFAATFNSEGERLLAQIAQRTDRTPGGTQPLRARDLLYSAIIDGFPIINGTAEQVADFLEEWFESGAADGFNIQSPYLWSQLDRFVDEVVPILQRRGLHRTEYETRTFREHLGLSKPRSYYGPGGIDEQRAALGSSDAQ</sequence>
<dbReference type="InterPro" id="IPR016215">
    <property type="entry name" value="NTA_MOA"/>
</dbReference>
<dbReference type="AlphaFoldDB" id="A0A1H1A0U9"/>
<accession>A0A1H1A0U9</accession>
<dbReference type="EMBL" id="FNKB01000001">
    <property type="protein sequence ID" value="SDQ33354.1"/>
    <property type="molecule type" value="Genomic_DNA"/>
</dbReference>
<proteinExistence type="inferred from homology"/>